<accession>A0A9P5X7W0</accession>
<dbReference type="OrthoDB" id="2595178at2759"/>
<protein>
    <submittedName>
        <fullName evidence="1">Uncharacterized protein</fullName>
    </submittedName>
</protein>
<evidence type="ECO:0000313" key="2">
    <source>
        <dbReference type="Proteomes" id="UP000807342"/>
    </source>
</evidence>
<feature type="non-terminal residue" evidence="1">
    <location>
        <position position="439"/>
    </location>
</feature>
<dbReference type="Gene3D" id="3.80.10.10">
    <property type="entry name" value="Ribonuclease Inhibitor"/>
    <property type="match status" value="1"/>
</dbReference>
<dbReference type="SUPFAM" id="SSF52047">
    <property type="entry name" value="RNI-like"/>
    <property type="match status" value="1"/>
</dbReference>
<organism evidence="1 2">
    <name type="scientific">Macrolepiota fuliginosa MF-IS2</name>
    <dbReference type="NCBI Taxonomy" id="1400762"/>
    <lineage>
        <taxon>Eukaryota</taxon>
        <taxon>Fungi</taxon>
        <taxon>Dikarya</taxon>
        <taxon>Basidiomycota</taxon>
        <taxon>Agaricomycotina</taxon>
        <taxon>Agaricomycetes</taxon>
        <taxon>Agaricomycetidae</taxon>
        <taxon>Agaricales</taxon>
        <taxon>Agaricineae</taxon>
        <taxon>Agaricaceae</taxon>
        <taxon>Macrolepiota</taxon>
    </lineage>
</organism>
<name>A0A9P5X7W0_9AGAR</name>
<reference evidence="1" key="1">
    <citation type="submission" date="2020-11" db="EMBL/GenBank/DDBJ databases">
        <authorList>
            <consortium name="DOE Joint Genome Institute"/>
            <person name="Ahrendt S."/>
            <person name="Riley R."/>
            <person name="Andreopoulos W."/>
            <person name="Labutti K."/>
            <person name="Pangilinan J."/>
            <person name="Ruiz-Duenas F.J."/>
            <person name="Barrasa J.M."/>
            <person name="Sanchez-Garcia M."/>
            <person name="Camarero S."/>
            <person name="Miyauchi S."/>
            <person name="Serrano A."/>
            <person name="Linde D."/>
            <person name="Babiker R."/>
            <person name="Drula E."/>
            <person name="Ayuso-Fernandez I."/>
            <person name="Pacheco R."/>
            <person name="Padilla G."/>
            <person name="Ferreira P."/>
            <person name="Barriuso J."/>
            <person name="Kellner H."/>
            <person name="Castanera R."/>
            <person name="Alfaro M."/>
            <person name="Ramirez L."/>
            <person name="Pisabarro A.G."/>
            <person name="Kuo A."/>
            <person name="Tritt A."/>
            <person name="Lipzen A."/>
            <person name="He G."/>
            <person name="Yan M."/>
            <person name="Ng V."/>
            <person name="Cullen D."/>
            <person name="Martin F."/>
            <person name="Rosso M.-N."/>
            <person name="Henrissat B."/>
            <person name="Hibbett D."/>
            <person name="Martinez A.T."/>
            <person name="Grigoriev I.V."/>
        </authorList>
    </citation>
    <scope>NUCLEOTIDE SEQUENCE</scope>
    <source>
        <strain evidence="1">MF-IS2</strain>
    </source>
</reference>
<proteinExistence type="predicted"/>
<dbReference type="InterPro" id="IPR032675">
    <property type="entry name" value="LRR_dom_sf"/>
</dbReference>
<gene>
    <name evidence="1" type="ORF">P691DRAFT_709154</name>
</gene>
<dbReference type="Proteomes" id="UP000807342">
    <property type="component" value="Unassembled WGS sequence"/>
</dbReference>
<dbReference type="AlphaFoldDB" id="A0A9P5X7W0"/>
<comment type="caution">
    <text evidence="1">The sequence shown here is derived from an EMBL/GenBank/DDBJ whole genome shotgun (WGS) entry which is preliminary data.</text>
</comment>
<keyword evidence="2" id="KW-1185">Reference proteome</keyword>
<sequence length="439" mass="49875">MTSTTSEIFLQPRPYAQRPGRLLLLPLLPFHKPLNALPVEIWSEILAFAVAEGGREVTTWAFSFLSICKALKDVTLPVLYSQIEFTSLEGLGKFYQCLHTADQKWDSIRRIPYSAPGRWVQELDLSNLAFEGANQALHIDSLLTQLFPLTPFLQQLSMNPSFPVSRRVLRSLAEREGAANLRSLQGLSYFRPPSTIPDEDLFVQLIRQCPNIEDLELIGQGVDSAELESIFEEFIPTELGSNAFLRDLDAFAPLDLPKLRNLTLLSMHHSPLMLALLYSPLPALQKLTLTPYDDIPYPASLASEFLTTHGQNLRSLLLFTPKSWPTRLHPSPTNLLQSCPNLRHLSLEKPLPKLTLHEKHPLQVLTIPRPDAEFWPLLDKLFPRLPYVYVVRARDVKKLKKGLSSGAQEAGVQGEVKEWRRRLLRRGIRVLDADWNEFD</sequence>
<dbReference type="EMBL" id="MU151262">
    <property type="protein sequence ID" value="KAF9446113.1"/>
    <property type="molecule type" value="Genomic_DNA"/>
</dbReference>
<evidence type="ECO:0000313" key="1">
    <source>
        <dbReference type="EMBL" id="KAF9446113.1"/>
    </source>
</evidence>